<name>A0AAJ0MR03_9PEZI</name>
<dbReference type="EMBL" id="JAULSX010000004">
    <property type="protein sequence ID" value="KAK3492126.1"/>
    <property type="molecule type" value="Genomic_DNA"/>
</dbReference>
<accession>A0AAJ0MR03</accession>
<organism evidence="1 2">
    <name type="scientific">Neurospora hispaniola</name>
    <dbReference type="NCBI Taxonomy" id="588809"/>
    <lineage>
        <taxon>Eukaryota</taxon>
        <taxon>Fungi</taxon>
        <taxon>Dikarya</taxon>
        <taxon>Ascomycota</taxon>
        <taxon>Pezizomycotina</taxon>
        <taxon>Sordariomycetes</taxon>
        <taxon>Sordariomycetidae</taxon>
        <taxon>Sordariales</taxon>
        <taxon>Sordariaceae</taxon>
        <taxon>Neurospora</taxon>
    </lineage>
</organism>
<protein>
    <submittedName>
        <fullName evidence="1">Uncharacterized protein</fullName>
    </submittedName>
</protein>
<sequence>MSFSAETDWLPNGLQFPDKGHDLRLWLHTERRKDVHILDFHAPLKNCFGKVPVQENNEDLKAHLQVAFVDKLESQNPWGYGPPTTLCIESPGPVLPGFAAPKEILERIIDTWKIPRKLFDEIQKPGSFPNFLFFEKNQHSHLELHIGFRWMSAPGSYLIFLGSIFSVNPSLYDEFAKSTSQFRGVFSHRGVLTPTWNGDVMKSGEDVFGRWEGSPVRLPVMMLNQCEKHLESSIQQQAEKVEEMQGHLSLLEAKLPGSGVMVPPELYARHRELTTSIFTLRNSCRNLMEICSGFVTAFKASLSYKHVSDNRLGNLKSLRDGIERIHARLKFQLNRIHYLENIHIQFTKGMTALKQLMLLNKSR</sequence>
<dbReference type="GeneID" id="87877344"/>
<evidence type="ECO:0000313" key="2">
    <source>
        <dbReference type="Proteomes" id="UP001285908"/>
    </source>
</evidence>
<dbReference type="AlphaFoldDB" id="A0AAJ0MR03"/>
<comment type="caution">
    <text evidence="1">The sequence shown here is derived from an EMBL/GenBank/DDBJ whole genome shotgun (WGS) entry which is preliminary data.</text>
</comment>
<gene>
    <name evidence="1" type="ORF">B0T23DRAFT_420004</name>
</gene>
<dbReference type="RefSeq" id="XP_062692584.1">
    <property type="nucleotide sequence ID" value="XM_062839722.1"/>
</dbReference>
<reference evidence="1 2" key="1">
    <citation type="journal article" date="2023" name="Mol. Phylogenet. Evol.">
        <title>Genome-scale phylogeny and comparative genomics of the fungal order Sordariales.</title>
        <authorList>
            <person name="Hensen N."/>
            <person name="Bonometti L."/>
            <person name="Westerberg I."/>
            <person name="Brannstrom I.O."/>
            <person name="Guillou S."/>
            <person name="Cros-Aarteil S."/>
            <person name="Calhoun S."/>
            <person name="Haridas S."/>
            <person name="Kuo A."/>
            <person name="Mondo S."/>
            <person name="Pangilinan J."/>
            <person name="Riley R."/>
            <person name="LaButti K."/>
            <person name="Andreopoulos B."/>
            <person name="Lipzen A."/>
            <person name="Chen C."/>
            <person name="Yan M."/>
            <person name="Daum C."/>
            <person name="Ng V."/>
            <person name="Clum A."/>
            <person name="Steindorff A."/>
            <person name="Ohm R.A."/>
            <person name="Martin F."/>
            <person name="Silar P."/>
            <person name="Natvig D.O."/>
            <person name="Lalanne C."/>
            <person name="Gautier V."/>
            <person name="Ament-Velasquez S.L."/>
            <person name="Kruys A."/>
            <person name="Hutchinson M.I."/>
            <person name="Powell A.J."/>
            <person name="Barry K."/>
            <person name="Miller A.N."/>
            <person name="Grigoriev I.V."/>
            <person name="Debuchy R."/>
            <person name="Gladieux P."/>
            <person name="Hiltunen Thoren M."/>
            <person name="Johannesson H."/>
        </authorList>
    </citation>
    <scope>NUCLEOTIDE SEQUENCE [LARGE SCALE GENOMIC DNA]</scope>
    <source>
        <strain evidence="1 2">FGSC 10403</strain>
    </source>
</reference>
<proteinExistence type="predicted"/>
<dbReference type="Proteomes" id="UP001285908">
    <property type="component" value="Unassembled WGS sequence"/>
</dbReference>
<keyword evidence="2" id="KW-1185">Reference proteome</keyword>
<evidence type="ECO:0000313" key="1">
    <source>
        <dbReference type="EMBL" id="KAK3492126.1"/>
    </source>
</evidence>